<accession>A0A938BSD9</accession>
<dbReference type="AlphaFoldDB" id="A0A938BSD9"/>
<keyword evidence="1" id="KW-0812">Transmembrane</keyword>
<reference evidence="3" key="1">
    <citation type="submission" date="2019-03" db="EMBL/GenBank/DDBJ databases">
        <title>Lake Tanganyika Metagenome-Assembled Genomes (MAGs).</title>
        <authorList>
            <person name="Tran P."/>
        </authorList>
    </citation>
    <scope>NUCLEOTIDE SEQUENCE</scope>
    <source>
        <strain evidence="3">K_DeepCast_150m_m2_040</strain>
    </source>
</reference>
<dbReference type="EMBL" id="VGIR01000096">
    <property type="protein sequence ID" value="MBM3332520.1"/>
    <property type="molecule type" value="Genomic_DNA"/>
</dbReference>
<evidence type="ECO:0000259" key="2">
    <source>
        <dbReference type="Pfam" id="PF08308"/>
    </source>
</evidence>
<gene>
    <name evidence="3" type="ORF">FJY68_11850</name>
</gene>
<sequence length="148" mass="15805">MLPLYMLLLLSGLSPADSGYLTVRSNSAGIAVYLDGEYLGRTPVEMHRVPPGEHSVSIISNDSLENVYWRIREGKLGAKLSSLWRLAAVNAGTASVRVQGGMLTEMTIDYGRVLNAPTEAKLIACGSIGGLFLLGAVVGFLVHLLAFD</sequence>
<evidence type="ECO:0000313" key="4">
    <source>
        <dbReference type="Proteomes" id="UP000779900"/>
    </source>
</evidence>
<feature type="transmembrane region" description="Helical" evidence="1">
    <location>
        <begin position="128"/>
        <end position="147"/>
    </location>
</feature>
<feature type="domain" description="PEGA" evidence="2">
    <location>
        <begin position="19"/>
        <end position="58"/>
    </location>
</feature>
<keyword evidence="1" id="KW-1133">Transmembrane helix</keyword>
<dbReference type="InterPro" id="IPR013229">
    <property type="entry name" value="PEGA"/>
</dbReference>
<evidence type="ECO:0000256" key="1">
    <source>
        <dbReference type="SAM" id="Phobius"/>
    </source>
</evidence>
<keyword evidence="1" id="KW-0472">Membrane</keyword>
<dbReference type="Pfam" id="PF08308">
    <property type="entry name" value="PEGA"/>
    <property type="match status" value="1"/>
</dbReference>
<proteinExistence type="predicted"/>
<name>A0A938BSD9_UNCW3</name>
<protein>
    <submittedName>
        <fullName evidence="3">PEGA domain-containing protein</fullName>
    </submittedName>
</protein>
<comment type="caution">
    <text evidence="3">The sequence shown here is derived from an EMBL/GenBank/DDBJ whole genome shotgun (WGS) entry which is preliminary data.</text>
</comment>
<organism evidence="3 4">
    <name type="scientific">candidate division WOR-3 bacterium</name>
    <dbReference type="NCBI Taxonomy" id="2052148"/>
    <lineage>
        <taxon>Bacteria</taxon>
        <taxon>Bacteria division WOR-3</taxon>
    </lineage>
</organism>
<dbReference type="Proteomes" id="UP000779900">
    <property type="component" value="Unassembled WGS sequence"/>
</dbReference>
<evidence type="ECO:0000313" key="3">
    <source>
        <dbReference type="EMBL" id="MBM3332520.1"/>
    </source>
</evidence>